<dbReference type="KEGG" id="aun:AWM73_03995"/>
<reference evidence="1" key="2">
    <citation type="submission" date="2022-09" db="EMBL/GenBank/DDBJ databases">
        <title>Aerococcus urinae taxonomy study.</title>
        <authorList>
            <person name="Christensen J."/>
            <person name="Senneby E."/>
        </authorList>
    </citation>
    <scope>NUCLEOTIDE SEQUENCE</scope>
    <source>
        <strain evidence="1">NLD-066-U95</strain>
    </source>
</reference>
<dbReference type="Proteomes" id="UP001069145">
    <property type="component" value="Unassembled WGS sequence"/>
</dbReference>
<evidence type="ECO:0000313" key="2">
    <source>
        <dbReference type="EMBL" id="QPS00956.1"/>
    </source>
</evidence>
<dbReference type="EMBL" id="CP065662">
    <property type="protein sequence ID" value="QPS00956.1"/>
    <property type="molecule type" value="Genomic_DNA"/>
</dbReference>
<name>A0A0X8FE73_9LACT</name>
<organism evidence="2 3">
    <name type="scientific">Aerococcus urinae</name>
    <dbReference type="NCBI Taxonomy" id="1376"/>
    <lineage>
        <taxon>Bacteria</taxon>
        <taxon>Bacillati</taxon>
        <taxon>Bacillota</taxon>
        <taxon>Bacilli</taxon>
        <taxon>Lactobacillales</taxon>
        <taxon>Aerococcaceae</taxon>
        <taxon>Aerococcus</taxon>
    </lineage>
</organism>
<accession>A0A0X8FE73</accession>
<evidence type="ECO:0000313" key="4">
    <source>
        <dbReference type="Proteomes" id="UP001069145"/>
    </source>
</evidence>
<dbReference type="InterPro" id="IPR029063">
    <property type="entry name" value="SAM-dependent_MTases_sf"/>
</dbReference>
<protein>
    <submittedName>
        <fullName evidence="1">Class I SAM-dependent methyltransferase</fullName>
    </submittedName>
    <submittedName>
        <fullName evidence="2">tRNA (Adenine(22)-N(1))-methyltransferase TrmK</fullName>
    </submittedName>
</protein>
<dbReference type="SUPFAM" id="SSF53335">
    <property type="entry name" value="S-adenosyl-L-methionine-dependent methyltransferases"/>
    <property type="match status" value="1"/>
</dbReference>
<dbReference type="Gene3D" id="3.40.50.150">
    <property type="entry name" value="Vaccinia Virus protein VP39"/>
    <property type="match status" value="1"/>
</dbReference>
<evidence type="ECO:0000313" key="3">
    <source>
        <dbReference type="Proteomes" id="UP000594771"/>
    </source>
</evidence>
<dbReference type="Gene3D" id="1.10.287.1890">
    <property type="match status" value="1"/>
</dbReference>
<dbReference type="EMBL" id="JAOTML010000001">
    <property type="protein sequence ID" value="MCY3052649.1"/>
    <property type="molecule type" value="Genomic_DNA"/>
</dbReference>
<keyword evidence="4" id="KW-1185">Reference proteome</keyword>
<keyword evidence="2" id="KW-0489">Methyltransferase</keyword>
<dbReference type="InterPro" id="IPR006901">
    <property type="entry name" value="TrmK"/>
</dbReference>
<dbReference type="RefSeq" id="WP_060778181.1">
    <property type="nucleotide sequence ID" value="NZ_CAJHLF010000002.1"/>
</dbReference>
<dbReference type="Proteomes" id="UP000594771">
    <property type="component" value="Chromosome"/>
</dbReference>
<evidence type="ECO:0000313" key="1">
    <source>
        <dbReference type="EMBL" id="MCY3052649.1"/>
    </source>
</evidence>
<dbReference type="Pfam" id="PF04816">
    <property type="entry name" value="TrmK"/>
    <property type="match status" value="1"/>
</dbReference>
<dbReference type="GeneID" id="35768101"/>
<dbReference type="PANTHER" id="PTHR38451:SF1">
    <property type="entry name" value="TRNA (ADENINE(22)-N(1))-METHYLTRANSFERASE"/>
    <property type="match status" value="1"/>
</dbReference>
<dbReference type="GO" id="GO:0160105">
    <property type="term" value="F:tRNA (adenine(22)-N1)-methyltransferase activity"/>
    <property type="evidence" value="ECO:0007669"/>
    <property type="project" value="InterPro"/>
</dbReference>
<dbReference type="PANTHER" id="PTHR38451">
    <property type="entry name" value="TRNA (ADENINE(22)-N(1))-METHYLTRANSFERASE"/>
    <property type="match status" value="1"/>
</dbReference>
<gene>
    <name evidence="2" type="ORF">I6G68_06060</name>
    <name evidence="1" type="ORF">ODY43_01335</name>
</gene>
<keyword evidence="2" id="KW-0808">Transferase</keyword>
<reference evidence="2 3" key="1">
    <citation type="submission" date="2020-12" db="EMBL/GenBank/DDBJ databases">
        <title>FDA dAtabase for Regulatory Grade micrObial Sequences (FDA-ARGOS): Supporting development and validation of Infectious Disease Dx tests.</title>
        <authorList>
            <person name="Sproer C."/>
            <person name="Gronow S."/>
            <person name="Severitt S."/>
            <person name="Schroder I."/>
            <person name="Tallon L."/>
            <person name="Sadzewicz L."/>
            <person name="Zhao X."/>
            <person name="Boylan J."/>
            <person name="Ott S."/>
            <person name="Bowen H."/>
            <person name="Vavikolanu K."/>
            <person name="Mehta A."/>
            <person name="Aluvathingal J."/>
            <person name="Nadendla S."/>
            <person name="Lowell S."/>
            <person name="Myers T."/>
            <person name="Yan Y."/>
            <person name="Sichtig H."/>
        </authorList>
    </citation>
    <scope>NUCLEOTIDE SEQUENCE [LARGE SCALE GENOMIC DNA]</scope>
    <source>
        <strain evidence="2 3">FDAARGOS_911</strain>
    </source>
</reference>
<dbReference type="GO" id="GO:0032259">
    <property type="term" value="P:methylation"/>
    <property type="evidence" value="ECO:0007669"/>
    <property type="project" value="UniProtKB-KW"/>
</dbReference>
<dbReference type="PIRSF" id="PIRSF018637">
    <property type="entry name" value="TrmK"/>
    <property type="match status" value="1"/>
</dbReference>
<dbReference type="AlphaFoldDB" id="A0A0X8FE73"/>
<proteinExistence type="predicted"/>
<dbReference type="OrthoDB" id="5881184at2"/>
<sequence>MTKTLSKRLKGIANYVKKGSFIADIGSDHAHIPIYLLDQGLIKGAICSEVAQGPYERMCQAVLDNHYGDQVSCRLGNGLATLKKEDPVDTVIIAGMGGKLIHEILLAGEEILSQLDYPKLILQANIDEYLLRQWLLDQSYKIVGEDILEDAGKIYEIIAAEYVGKAPDLSDSQIYLGLYTQASNPAIFRKKWTRRQHKIESILQQMSGEALSERRQQFSQQLAMIKQALEGESDDQ</sequence>